<accession>A0A9D4Y6E7</accession>
<evidence type="ECO:0000313" key="1">
    <source>
        <dbReference type="EMBL" id="KAI5432724.1"/>
    </source>
</evidence>
<dbReference type="Proteomes" id="UP001058974">
    <property type="component" value="Chromosome 2"/>
</dbReference>
<dbReference type="EMBL" id="JAMSHJ010000002">
    <property type="protein sequence ID" value="KAI5432724.1"/>
    <property type="molecule type" value="Genomic_DNA"/>
</dbReference>
<name>A0A9D4Y6E7_PEA</name>
<keyword evidence="2" id="KW-1185">Reference proteome</keyword>
<dbReference type="AlphaFoldDB" id="A0A9D4Y6E7"/>
<sequence length="164" mass="19148">MMSCVNMQRGFPDGIGILSWLTMLWCSPGRTCVTNASGHPTKFNRWDLNTAAQVDMERIIANEMKMIASSGYHLARYIERHCMSRQARVRNAHAPPAQQHVFDERVTCWYTWDMLEANQRAFMFMHDSMHQLQLKIRGPHVDHSLGTRDEFRTHADWPEGRPFQ</sequence>
<reference evidence="1 2" key="1">
    <citation type="journal article" date="2022" name="Nat. Genet.">
        <title>Improved pea reference genome and pan-genome highlight genomic features and evolutionary characteristics.</title>
        <authorList>
            <person name="Yang T."/>
            <person name="Liu R."/>
            <person name="Luo Y."/>
            <person name="Hu S."/>
            <person name="Wang D."/>
            <person name="Wang C."/>
            <person name="Pandey M.K."/>
            <person name="Ge S."/>
            <person name="Xu Q."/>
            <person name="Li N."/>
            <person name="Li G."/>
            <person name="Huang Y."/>
            <person name="Saxena R.K."/>
            <person name="Ji Y."/>
            <person name="Li M."/>
            <person name="Yan X."/>
            <person name="He Y."/>
            <person name="Liu Y."/>
            <person name="Wang X."/>
            <person name="Xiang C."/>
            <person name="Varshney R.K."/>
            <person name="Ding H."/>
            <person name="Gao S."/>
            <person name="Zong X."/>
        </authorList>
    </citation>
    <scope>NUCLEOTIDE SEQUENCE [LARGE SCALE GENOMIC DNA]</scope>
    <source>
        <strain evidence="1 2">cv. Zhongwan 6</strain>
    </source>
</reference>
<gene>
    <name evidence="1" type="ORF">KIW84_020140</name>
</gene>
<dbReference type="Gramene" id="Psat02G0014000-T1">
    <property type="protein sequence ID" value="KAI5432724.1"/>
    <property type="gene ID" value="KIW84_020140"/>
</dbReference>
<protein>
    <submittedName>
        <fullName evidence="1">Uncharacterized protein</fullName>
    </submittedName>
</protein>
<evidence type="ECO:0000313" key="2">
    <source>
        <dbReference type="Proteomes" id="UP001058974"/>
    </source>
</evidence>
<proteinExistence type="predicted"/>
<comment type="caution">
    <text evidence="1">The sequence shown here is derived from an EMBL/GenBank/DDBJ whole genome shotgun (WGS) entry which is preliminary data.</text>
</comment>
<organism evidence="1 2">
    <name type="scientific">Pisum sativum</name>
    <name type="common">Garden pea</name>
    <name type="synonym">Lathyrus oleraceus</name>
    <dbReference type="NCBI Taxonomy" id="3888"/>
    <lineage>
        <taxon>Eukaryota</taxon>
        <taxon>Viridiplantae</taxon>
        <taxon>Streptophyta</taxon>
        <taxon>Embryophyta</taxon>
        <taxon>Tracheophyta</taxon>
        <taxon>Spermatophyta</taxon>
        <taxon>Magnoliopsida</taxon>
        <taxon>eudicotyledons</taxon>
        <taxon>Gunneridae</taxon>
        <taxon>Pentapetalae</taxon>
        <taxon>rosids</taxon>
        <taxon>fabids</taxon>
        <taxon>Fabales</taxon>
        <taxon>Fabaceae</taxon>
        <taxon>Papilionoideae</taxon>
        <taxon>50 kb inversion clade</taxon>
        <taxon>NPAAA clade</taxon>
        <taxon>Hologalegina</taxon>
        <taxon>IRL clade</taxon>
        <taxon>Fabeae</taxon>
        <taxon>Lathyrus</taxon>
    </lineage>
</organism>